<dbReference type="InterPro" id="IPR011006">
    <property type="entry name" value="CheY-like_superfamily"/>
</dbReference>
<dbReference type="PROSITE" id="PS00041">
    <property type="entry name" value="HTH_ARAC_FAMILY_1"/>
    <property type="match status" value="1"/>
</dbReference>
<comment type="caution">
    <text evidence="7">The sequence shown here is derived from an EMBL/GenBank/DDBJ whole genome shotgun (WGS) entry which is preliminary data.</text>
</comment>
<dbReference type="GO" id="GO:0003700">
    <property type="term" value="F:DNA-binding transcription factor activity"/>
    <property type="evidence" value="ECO:0007669"/>
    <property type="project" value="InterPro"/>
</dbReference>
<dbReference type="PROSITE" id="PS01124">
    <property type="entry name" value="HTH_ARAC_FAMILY_2"/>
    <property type="match status" value="1"/>
</dbReference>
<gene>
    <name evidence="7" type="ORF">QDS18_11710</name>
</gene>
<evidence type="ECO:0000256" key="1">
    <source>
        <dbReference type="ARBA" id="ARBA00023015"/>
    </source>
</evidence>
<dbReference type="GO" id="GO:0000160">
    <property type="term" value="P:phosphorelay signal transduction system"/>
    <property type="evidence" value="ECO:0007669"/>
    <property type="project" value="InterPro"/>
</dbReference>
<dbReference type="Pfam" id="PF00072">
    <property type="entry name" value="Response_reg"/>
    <property type="match status" value="1"/>
</dbReference>
<dbReference type="AlphaFoldDB" id="A0AAP3ZXU9"/>
<evidence type="ECO:0000259" key="6">
    <source>
        <dbReference type="PROSITE" id="PS50110"/>
    </source>
</evidence>
<evidence type="ECO:0000256" key="3">
    <source>
        <dbReference type="ARBA" id="ARBA00023163"/>
    </source>
</evidence>
<reference evidence="7" key="1">
    <citation type="submission" date="2023-04" db="EMBL/GenBank/DDBJ databases">
        <title>Uncovering the Secrets of Slow-Growing Bacteria in Tropical Savanna Soil through Cultivation and Genomic Analysis.</title>
        <authorList>
            <person name="Goncalves O.S."/>
            <person name="Santana M.F."/>
        </authorList>
    </citation>
    <scope>NUCLEOTIDE SEQUENCE</scope>
    <source>
        <strain evidence="7">ANTI</strain>
    </source>
</reference>
<dbReference type="Gene3D" id="1.10.10.60">
    <property type="entry name" value="Homeodomain-like"/>
    <property type="match status" value="2"/>
</dbReference>
<protein>
    <submittedName>
        <fullName evidence="7">Response regulator</fullName>
    </submittedName>
</protein>
<accession>A0AAP3ZXU9</accession>
<keyword evidence="3" id="KW-0804">Transcription</keyword>
<evidence type="ECO:0000256" key="4">
    <source>
        <dbReference type="PROSITE-ProRule" id="PRU00169"/>
    </source>
</evidence>
<proteinExistence type="predicted"/>
<dbReference type="SUPFAM" id="SSF52172">
    <property type="entry name" value="CheY-like"/>
    <property type="match status" value="1"/>
</dbReference>
<feature type="modified residue" description="4-aspartylphosphate" evidence="4">
    <location>
        <position position="54"/>
    </location>
</feature>
<keyword evidence="4" id="KW-0597">Phosphoprotein</keyword>
<feature type="domain" description="Response regulatory" evidence="6">
    <location>
        <begin position="2"/>
        <end position="119"/>
    </location>
</feature>
<feature type="domain" description="HTH araC/xylS-type" evidence="5">
    <location>
        <begin position="429"/>
        <end position="528"/>
    </location>
</feature>
<dbReference type="EMBL" id="JARVWT010000004">
    <property type="protein sequence ID" value="MDH2331540.1"/>
    <property type="molecule type" value="Genomic_DNA"/>
</dbReference>
<keyword evidence="1" id="KW-0805">Transcription regulation</keyword>
<dbReference type="GO" id="GO:0043565">
    <property type="term" value="F:sequence-specific DNA binding"/>
    <property type="evidence" value="ECO:0007669"/>
    <property type="project" value="InterPro"/>
</dbReference>
<dbReference type="SMART" id="SM00342">
    <property type="entry name" value="HTH_ARAC"/>
    <property type="match status" value="1"/>
</dbReference>
<evidence type="ECO:0000313" key="8">
    <source>
        <dbReference type="Proteomes" id="UP001229409"/>
    </source>
</evidence>
<dbReference type="InterPro" id="IPR009057">
    <property type="entry name" value="Homeodomain-like_sf"/>
</dbReference>
<dbReference type="Gene3D" id="3.40.50.2300">
    <property type="match status" value="1"/>
</dbReference>
<name>A0AAP3ZXU9_PAEPO</name>
<evidence type="ECO:0000313" key="7">
    <source>
        <dbReference type="EMBL" id="MDH2331540.1"/>
    </source>
</evidence>
<dbReference type="InterPro" id="IPR018062">
    <property type="entry name" value="HTH_AraC-typ_CS"/>
</dbReference>
<dbReference type="PRINTS" id="PR00032">
    <property type="entry name" value="HTHARAC"/>
</dbReference>
<dbReference type="CDD" id="cd17536">
    <property type="entry name" value="REC_YesN-like"/>
    <property type="match status" value="1"/>
</dbReference>
<sequence length="531" mass="61416">MRLLIVEDEERTREMLCKHIAWGELGINELETARNGMIALERFQSFRPDIVLCDIRMPKMDGIEFAQQLRKIDVSCKLLFLSGFSDKEYLMSAIRLNALDFIEKPINLDKVREAVREAVESRKKDKQKRMEECQLQEAYDEGLPYLRQEMVRKLISVPDSLHVSKALESRETFLLPLEGPYTVLASCMYWQPPQYPKDPRLVQEAVLRELNMNNKLASLQGICGFDSRNFLIFILPGVFGCSYREQRKVLEDLYAEAAGIIGSNIRFCMGVGESVKEQLQIPNAYRTALDVCSLHYYSEGDRLIFANALGGNRSLATDWNMVRSLRGLLKQGELEAARSLIVNWTKQARAARDLNIVRLKDSYFQLLLVILDTAVQMGFTDTDEDMERRYIWKEIDRVPDLASMEKYILSFLDLFLVPPEGEGSSAKMREILHYIHKYFHERGFTIRDIADHVDLSETYLCSLFKKQRGGTVKEYISSLRVEKAKELLLDKELKLYEVAERTGFTDANYFTTFFKKCAGCTPSEYRERMAK</sequence>
<dbReference type="InterPro" id="IPR020449">
    <property type="entry name" value="Tscrpt_reg_AraC-type_HTH"/>
</dbReference>
<dbReference type="Pfam" id="PF12833">
    <property type="entry name" value="HTH_18"/>
    <property type="match status" value="1"/>
</dbReference>
<dbReference type="PROSITE" id="PS50110">
    <property type="entry name" value="RESPONSE_REGULATORY"/>
    <property type="match status" value="1"/>
</dbReference>
<dbReference type="PANTHER" id="PTHR43280">
    <property type="entry name" value="ARAC-FAMILY TRANSCRIPTIONAL REGULATOR"/>
    <property type="match status" value="1"/>
</dbReference>
<evidence type="ECO:0000256" key="2">
    <source>
        <dbReference type="ARBA" id="ARBA00023125"/>
    </source>
</evidence>
<dbReference type="InterPro" id="IPR018060">
    <property type="entry name" value="HTH_AraC"/>
</dbReference>
<dbReference type="SMART" id="SM00448">
    <property type="entry name" value="REC"/>
    <property type="match status" value="1"/>
</dbReference>
<evidence type="ECO:0000259" key="5">
    <source>
        <dbReference type="PROSITE" id="PS01124"/>
    </source>
</evidence>
<dbReference type="RefSeq" id="WP_279833771.1">
    <property type="nucleotide sequence ID" value="NZ_JARVWT010000004.1"/>
</dbReference>
<dbReference type="PANTHER" id="PTHR43280:SF2">
    <property type="entry name" value="HTH-TYPE TRANSCRIPTIONAL REGULATOR EXSA"/>
    <property type="match status" value="1"/>
</dbReference>
<organism evidence="7 8">
    <name type="scientific">Paenibacillus polymyxa</name>
    <name type="common">Bacillus polymyxa</name>
    <dbReference type="NCBI Taxonomy" id="1406"/>
    <lineage>
        <taxon>Bacteria</taxon>
        <taxon>Bacillati</taxon>
        <taxon>Bacillota</taxon>
        <taxon>Bacilli</taxon>
        <taxon>Bacillales</taxon>
        <taxon>Paenibacillaceae</taxon>
        <taxon>Paenibacillus</taxon>
    </lineage>
</organism>
<dbReference type="InterPro" id="IPR001789">
    <property type="entry name" value="Sig_transdc_resp-reg_receiver"/>
</dbReference>
<dbReference type="SUPFAM" id="SSF46689">
    <property type="entry name" value="Homeodomain-like"/>
    <property type="match status" value="1"/>
</dbReference>
<keyword evidence="2" id="KW-0238">DNA-binding</keyword>
<dbReference type="Proteomes" id="UP001229409">
    <property type="component" value="Unassembled WGS sequence"/>
</dbReference>